<protein>
    <recommendedName>
        <fullName evidence="3">Secreted protein</fullName>
    </recommendedName>
</protein>
<dbReference type="AlphaFoldDB" id="A0A2P2JKL1"/>
<feature type="chain" id="PRO_5015120465" description="Secreted protein" evidence="1">
    <location>
        <begin position="21"/>
        <end position="92"/>
    </location>
</feature>
<dbReference type="EMBL" id="GGEC01013538">
    <property type="protein sequence ID" value="MBW94021.1"/>
    <property type="molecule type" value="Transcribed_RNA"/>
</dbReference>
<keyword evidence="1" id="KW-0732">Signal</keyword>
<organism evidence="2">
    <name type="scientific">Rhizophora mucronata</name>
    <name type="common">Asiatic mangrove</name>
    <dbReference type="NCBI Taxonomy" id="61149"/>
    <lineage>
        <taxon>Eukaryota</taxon>
        <taxon>Viridiplantae</taxon>
        <taxon>Streptophyta</taxon>
        <taxon>Embryophyta</taxon>
        <taxon>Tracheophyta</taxon>
        <taxon>Spermatophyta</taxon>
        <taxon>Magnoliopsida</taxon>
        <taxon>eudicotyledons</taxon>
        <taxon>Gunneridae</taxon>
        <taxon>Pentapetalae</taxon>
        <taxon>rosids</taxon>
        <taxon>fabids</taxon>
        <taxon>Malpighiales</taxon>
        <taxon>Rhizophoraceae</taxon>
        <taxon>Rhizophora</taxon>
    </lineage>
</organism>
<evidence type="ECO:0000313" key="2">
    <source>
        <dbReference type="EMBL" id="MBW94021.1"/>
    </source>
</evidence>
<accession>A0A2P2JKL1</accession>
<sequence length="92" mass="10498">MLKSLGFLIFSISLFSRVQEFESLPYFLFLSSSRGHFHWHLCCGQIFNNFICSGWVEAEVSKHGSIWCYCDAASSLCRKSSELALKLSFFLG</sequence>
<reference evidence="2" key="1">
    <citation type="submission" date="2018-02" db="EMBL/GenBank/DDBJ databases">
        <title>Rhizophora mucronata_Transcriptome.</title>
        <authorList>
            <person name="Meera S.P."/>
            <person name="Sreeshan A."/>
            <person name="Augustine A."/>
        </authorList>
    </citation>
    <scope>NUCLEOTIDE SEQUENCE</scope>
    <source>
        <tissue evidence="2">Leaf</tissue>
    </source>
</reference>
<name>A0A2P2JKL1_RHIMU</name>
<evidence type="ECO:0000256" key="1">
    <source>
        <dbReference type="SAM" id="SignalP"/>
    </source>
</evidence>
<proteinExistence type="predicted"/>
<feature type="signal peptide" evidence="1">
    <location>
        <begin position="1"/>
        <end position="20"/>
    </location>
</feature>
<evidence type="ECO:0008006" key="3">
    <source>
        <dbReference type="Google" id="ProtNLM"/>
    </source>
</evidence>